<dbReference type="SMART" id="SM00558">
    <property type="entry name" value="JmjC"/>
    <property type="match status" value="1"/>
</dbReference>
<gene>
    <name evidence="2" type="ORF">C9I28_13560</name>
</gene>
<accession>A0A2R4CHQ3</accession>
<dbReference type="SUPFAM" id="SSF51197">
    <property type="entry name" value="Clavaminate synthase-like"/>
    <property type="match status" value="1"/>
</dbReference>
<keyword evidence="3" id="KW-1185">Reference proteome</keyword>
<dbReference type="InterPro" id="IPR041667">
    <property type="entry name" value="Cupin_8"/>
</dbReference>
<feature type="domain" description="JmjC" evidence="1">
    <location>
        <begin position="200"/>
        <end position="343"/>
    </location>
</feature>
<dbReference type="PROSITE" id="PS51184">
    <property type="entry name" value="JMJC"/>
    <property type="match status" value="1"/>
</dbReference>
<protein>
    <submittedName>
        <fullName evidence="2">Cupin-like domain-containing protein</fullName>
    </submittedName>
</protein>
<name>A0A2R4CHQ3_9BURK</name>
<dbReference type="PANTHER" id="PTHR12461">
    <property type="entry name" value="HYPOXIA-INDUCIBLE FACTOR 1 ALPHA INHIBITOR-RELATED"/>
    <property type="match status" value="1"/>
</dbReference>
<evidence type="ECO:0000259" key="1">
    <source>
        <dbReference type="PROSITE" id="PS51184"/>
    </source>
</evidence>
<dbReference type="OrthoDB" id="479699at2"/>
<dbReference type="KEGG" id="masz:C9I28_13560"/>
<dbReference type="PANTHER" id="PTHR12461:SF105">
    <property type="entry name" value="HYPOXIA-INDUCIBLE FACTOR 1-ALPHA INHIBITOR"/>
    <property type="match status" value="1"/>
</dbReference>
<dbReference type="Proteomes" id="UP000240505">
    <property type="component" value="Chromosome"/>
</dbReference>
<dbReference type="AlphaFoldDB" id="A0A2R4CHQ3"/>
<organism evidence="2 3">
    <name type="scientific">Pseudoduganella armeniaca</name>
    <dbReference type="NCBI Taxonomy" id="2072590"/>
    <lineage>
        <taxon>Bacteria</taxon>
        <taxon>Pseudomonadati</taxon>
        <taxon>Pseudomonadota</taxon>
        <taxon>Betaproteobacteria</taxon>
        <taxon>Burkholderiales</taxon>
        <taxon>Oxalobacteraceae</taxon>
        <taxon>Telluria group</taxon>
        <taxon>Pseudoduganella</taxon>
    </lineage>
</organism>
<proteinExistence type="predicted"/>
<dbReference type="Gene3D" id="2.60.120.650">
    <property type="entry name" value="Cupin"/>
    <property type="match status" value="1"/>
</dbReference>
<evidence type="ECO:0000313" key="3">
    <source>
        <dbReference type="Proteomes" id="UP000240505"/>
    </source>
</evidence>
<dbReference type="RefSeq" id="WP_107144513.1">
    <property type="nucleotide sequence ID" value="NZ_CP028324.1"/>
</dbReference>
<reference evidence="2 3" key="1">
    <citation type="submission" date="2018-03" db="EMBL/GenBank/DDBJ databases">
        <title>Massilia armeniaca sp. nov., isolated from desert soil.</title>
        <authorList>
            <person name="Huang H."/>
            <person name="Ren M."/>
        </authorList>
    </citation>
    <scope>NUCLEOTIDE SEQUENCE [LARGE SCALE GENOMIC DNA]</scope>
    <source>
        <strain evidence="2 3">ZMN-3</strain>
    </source>
</reference>
<dbReference type="InterPro" id="IPR003347">
    <property type="entry name" value="JmjC_dom"/>
</dbReference>
<sequence>MKRRAAVHPIGPVAGIGNDWRRWIAENLVLGSHPDTLAAILHDNGVPPDVARAEIDAALASPYLHGVLRLHSRLAKRDWLLGIQAHLQRMAPPDMTTVVPRRARLDGATFLREHYLTNRPVIITGMLDGCPARHWTLDGLAERFGARTVEVQGGRSADPDYEMNSIAHKAVMPFGDYVAQVRAAGHTNDFYMTANNDGRNRAALAELWDEMPLLPDYLTDERKGFFWLGPAGTVTPFHHDLTNNFMMQLMGRKRVRLIAPCHTPQLYNTRHCFTPVDGRAIDLQRFPALAGMPIAECELAPGEILFLPVGWWHFVEALDISLTVSATHFRWDNDFYSSYPSNHDF</sequence>
<dbReference type="Pfam" id="PF13621">
    <property type="entry name" value="Cupin_8"/>
    <property type="match status" value="1"/>
</dbReference>
<dbReference type="EMBL" id="CP028324">
    <property type="protein sequence ID" value="AVR99191.1"/>
    <property type="molecule type" value="Genomic_DNA"/>
</dbReference>
<evidence type="ECO:0000313" key="2">
    <source>
        <dbReference type="EMBL" id="AVR99191.1"/>
    </source>
</evidence>